<feature type="domain" description="DNA helicase Pif1-like DEAD-box helicase" evidence="2">
    <location>
        <begin position="1"/>
        <end position="81"/>
    </location>
</feature>
<keyword evidence="1" id="KW-0233">DNA recombination</keyword>
<dbReference type="EC" id="5.6.2.3" evidence="1"/>
<dbReference type="PANTHER" id="PTHR47642:SF5">
    <property type="entry name" value="ATP-DEPENDENT DNA HELICASE"/>
    <property type="match status" value="1"/>
</dbReference>
<name>A0AAD7JFV1_9AGAR</name>
<feature type="non-terminal residue" evidence="3">
    <location>
        <position position="1"/>
    </location>
</feature>
<dbReference type="AlphaFoldDB" id="A0AAD7JFV1"/>
<evidence type="ECO:0000256" key="1">
    <source>
        <dbReference type="RuleBase" id="RU363044"/>
    </source>
</evidence>
<dbReference type="GO" id="GO:0005524">
    <property type="term" value="F:ATP binding"/>
    <property type="evidence" value="ECO:0007669"/>
    <property type="project" value="UniProtKB-KW"/>
</dbReference>
<dbReference type="GO" id="GO:0000723">
    <property type="term" value="P:telomere maintenance"/>
    <property type="evidence" value="ECO:0007669"/>
    <property type="project" value="InterPro"/>
</dbReference>
<dbReference type="SUPFAM" id="SSF52540">
    <property type="entry name" value="P-loop containing nucleoside triphosphate hydrolases"/>
    <property type="match status" value="1"/>
</dbReference>
<dbReference type="PANTHER" id="PTHR47642">
    <property type="entry name" value="ATP-DEPENDENT DNA HELICASE"/>
    <property type="match status" value="1"/>
</dbReference>
<protein>
    <recommendedName>
        <fullName evidence="1">ATP-dependent DNA helicase</fullName>
        <ecNumber evidence="1">5.6.2.3</ecNumber>
    </recommendedName>
</protein>
<dbReference type="InterPro" id="IPR027417">
    <property type="entry name" value="P-loop_NTPase"/>
</dbReference>
<dbReference type="GO" id="GO:0006281">
    <property type="term" value="P:DNA repair"/>
    <property type="evidence" value="ECO:0007669"/>
    <property type="project" value="UniProtKB-KW"/>
</dbReference>
<keyword evidence="1" id="KW-0347">Helicase</keyword>
<dbReference type="GO" id="GO:0016787">
    <property type="term" value="F:hydrolase activity"/>
    <property type="evidence" value="ECO:0007669"/>
    <property type="project" value="UniProtKB-KW"/>
</dbReference>
<comment type="cofactor">
    <cofactor evidence="1">
        <name>Mg(2+)</name>
        <dbReference type="ChEBI" id="CHEBI:18420"/>
    </cofactor>
</comment>
<keyword evidence="1" id="KW-0378">Hydrolase</keyword>
<dbReference type="GO" id="GO:0043139">
    <property type="term" value="F:5'-3' DNA helicase activity"/>
    <property type="evidence" value="ECO:0007669"/>
    <property type="project" value="UniProtKB-EC"/>
</dbReference>
<comment type="similarity">
    <text evidence="1">Belongs to the helicase family.</text>
</comment>
<evidence type="ECO:0000313" key="4">
    <source>
        <dbReference type="Proteomes" id="UP001215280"/>
    </source>
</evidence>
<evidence type="ECO:0000313" key="3">
    <source>
        <dbReference type="EMBL" id="KAJ7763560.1"/>
    </source>
</evidence>
<dbReference type="Proteomes" id="UP001215280">
    <property type="component" value="Unassembled WGS sequence"/>
</dbReference>
<organism evidence="3 4">
    <name type="scientific">Mycena maculata</name>
    <dbReference type="NCBI Taxonomy" id="230809"/>
    <lineage>
        <taxon>Eukaryota</taxon>
        <taxon>Fungi</taxon>
        <taxon>Dikarya</taxon>
        <taxon>Basidiomycota</taxon>
        <taxon>Agaricomycotina</taxon>
        <taxon>Agaricomycetes</taxon>
        <taxon>Agaricomycetidae</taxon>
        <taxon>Agaricales</taxon>
        <taxon>Marasmiineae</taxon>
        <taxon>Mycenaceae</taxon>
        <taxon>Mycena</taxon>
    </lineage>
</organism>
<dbReference type="GO" id="GO:0006310">
    <property type="term" value="P:DNA recombination"/>
    <property type="evidence" value="ECO:0007669"/>
    <property type="project" value="UniProtKB-KW"/>
</dbReference>
<dbReference type="EMBL" id="JARJLG010000040">
    <property type="protein sequence ID" value="KAJ7763560.1"/>
    <property type="molecule type" value="Genomic_DNA"/>
</dbReference>
<comment type="catalytic activity">
    <reaction evidence="1">
        <text>ATP + H2O = ADP + phosphate + H(+)</text>
        <dbReference type="Rhea" id="RHEA:13065"/>
        <dbReference type="ChEBI" id="CHEBI:15377"/>
        <dbReference type="ChEBI" id="CHEBI:15378"/>
        <dbReference type="ChEBI" id="CHEBI:30616"/>
        <dbReference type="ChEBI" id="CHEBI:43474"/>
        <dbReference type="ChEBI" id="CHEBI:456216"/>
        <dbReference type="EC" id="5.6.2.3"/>
    </reaction>
</comment>
<comment type="caution">
    <text evidence="3">The sequence shown here is derived from an EMBL/GenBank/DDBJ whole genome shotgun (WGS) entry which is preliminary data.</text>
</comment>
<gene>
    <name evidence="3" type="ORF">DFH07DRAFT_738807</name>
</gene>
<reference evidence="3" key="1">
    <citation type="submission" date="2023-03" db="EMBL/GenBank/DDBJ databases">
        <title>Massive genome expansion in bonnet fungi (Mycena s.s.) driven by repeated elements and novel gene families across ecological guilds.</title>
        <authorList>
            <consortium name="Lawrence Berkeley National Laboratory"/>
            <person name="Harder C.B."/>
            <person name="Miyauchi S."/>
            <person name="Viragh M."/>
            <person name="Kuo A."/>
            <person name="Thoen E."/>
            <person name="Andreopoulos B."/>
            <person name="Lu D."/>
            <person name="Skrede I."/>
            <person name="Drula E."/>
            <person name="Henrissat B."/>
            <person name="Morin E."/>
            <person name="Kohler A."/>
            <person name="Barry K."/>
            <person name="LaButti K."/>
            <person name="Morin E."/>
            <person name="Salamov A."/>
            <person name="Lipzen A."/>
            <person name="Mereny Z."/>
            <person name="Hegedus B."/>
            <person name="Baldrian P."/>
            <person name="Stursova M."/>
            <person name="Weitz H."/>
            <person name="Taylor A."/>
            <person name="Grigoriev I.V."/>
            <person name="Nagy L.G."/>
            <person name="Martin F."/>
            <person name="Kauserud H."/>
        </authorList>
    </citation>
    <scope>NUCLEOTIDE SEQUENCE</scope>
    <source>
        <strain evidence="3">CBHHK188m</strain>
    </source>
</reference>
<sequence length="104" mass="11866">LIVTGDFFQLPPVTKGSMAVKFAFEAELWSETISRTFNLTKVFRQHDQGASFFKDVFTCLISRAEFVNMLNEMRFGCLTQKSVDRFRSLSRPIDYADGLGPTEL</sequence>
<keyword evidence="1" id="KW-0547">Nucleotide-binding</keyword>
<proteinExistence type="inferred from homology"/>
<keyword evidence="1" id="KW-0227">DNA damage</keyword>
<accession>A0AAD7JFV1</accession>
<dbReference type="InterPro" id="IPR010285">
    <property type="entry name" value="DNA_helicase_pif1-like_DEAD"/>
</dbReference>
<dbReference type="Pfam" id="PF05970">
    <property type="entry name" value="PIF1"/>
    <property type="match status" value="1"/>
</dbReference>
<keyword evidence="1" id="KW-0067">ATP-binding</keyword>
<keyword evidence="1" id="KW-0234">DNA repair</keyword>
<dbReference type="Gene3D" id="3.40.50.300">
    <property type="entry name" value="P-loop containing nucleotide triphosphate hydrolases"/>
    <property type="match status" value="1"/>
</dbReference>
<evidence type="ECO:0000259" key="2">
    <source>
        <dbReference type="Pfam" id="PF05970"/>
    </source>
</evidence>
<keyword evidence="4" id="KW-1185">Reference proteome</keyword>
<dbReference type="InterPro" id="IPR051055">
    <property type="entry name" value="PIF1_helicase"/>
</dbReference>